<evidence type="ECO:0000313" key="2">
    <source>
        <dbReference type="EMBL" id="KKR51219.1"/>
    </source>
</evidence>
<keyword evidence="1" id="KW-0812">Transmembrane</keyword>
<gene>
    <name evidence="2" type="ORF">UT84_C0002G0080</name>
</gene>
<accession>A0A0G0REV3</accession>
<comment type="caution">
    <text evidence="2">The sequence shown here is derived from an EMBL/GenBank/DDBJ whole genome shotgun (WGS) entry which is preliminary data.</text>
</comment>
<name>A0A0G0REV3_9BACT</name>
<evidence type="ECO:0000256" key="1">
    <source>
        <dbReference type="SAM" id="Phobius"/>
    </source>
</evidence>
<proteinExistence type="predicted"/>
<dbReference type="EMBL" id="LBYI01000002">
    <property type="protein sequence ID" value="KKR51219.1"/>
    <property type="molecule type" value="Genomic_DNA"/>
</dbReference>
<feature type="transmembrane region" description="Helical" evidence="1">
    <location>
        <begin position="15"/>
        <end position="36"/>
    </location>
</feature>
<protein>
    <submittedName>
        <fullName evidence="2">Uncharacterized protein</fullName>
    </submittedName>
</protein>
<reference evidence="2 3" key="1">
    <citation type="journal article" date="2015" name="Nature">
        <title>rRNA introns, odd ribosomes, and small enigmatic genomes across a large radiation of phyla.</title>
        <authorList>
            <person name="Brown C.T."/>
            <person name="Hug L.A."/>
            <person name="Thomas B.C."/>
            <person name="Sharon I."/>
            <person name="Castelle C.J."/>
            <person name="Singh A."/>
            <person name="Wilkins M.J."/>
            <person name="Williams K.H."/>
            <person name="Banfield J.F."/>
        </authorList>
    </citation>
    <scope>NUCLEOTIDE SEQUENCE [LARGE SCALE GENOMIC DNA]</scope>
</reference>
<keyword evidence="1" id="KW-0472">Membrane</keyword>
<evidence type="ECO:0000313" key="3">
    <source>
        <dbReference type="Proteomes" id="UP000034531"/>
    </source>
</evidence>
<sequence>MEPARVYPESNRRGFAQIFIVILLISIAALGVIIYLQFRPKSSTQKNNQIVETPYASQEECETKTGKACGFFMCDVVPAGKTFEETCGKGFKAGWKPKPQSPAPISTDETVYTDEGSANWKTYTRQGKYSFNYPQDWLLNNLPDTTHENQQDFDLESSDYKEGNYGLDQGALLVLYRSKAAKDTIEEMYEYDRFAGQDESTKTAMSVAGEKAIRYDYGYESTQATNTIFLHNGTYYWVSLRWANRQMKEKYLPVYDQILSTFKFTQ</sequence>
<organism evidence="2 3">
    <name type="scientific">Candidatus Curtissbacteria bacterium GW2011_GWA1_40_16</name>
    <dbReference type="NCBI Taxonomy" id="1618405"/>
    <lineage>
        <taxon>Bacteria</taxon>
        <taxon>Candidatus Curtissiibacteriota</taxon>
    </lineage>
</organism>
<dbReference type="Proteomes" id="UP000034531">
    <property type="component" value="Unassembled WGS sequence"/>
</dbReference>
<dbReference type="AlphaFoldDB" id="A0A0G0REV3"/>
<dbReference type="Pfam" id="PF18933">
    <property type="entry name" value="PsbP_2"/>
    <property type="match status" value="1"/>
</dbReference>
<keyword evidence="1" id="KW-1133">Transmembrane helix</keyword>